<sequence length="239" mass="26927">MRVSIFATCINDIMFPNVVKNTVEILERFGCLVDFPYEQTCCGQPTYNSGYVNEAKKSMKRMIRAFKNSEYVVGPSGSCVSMIREYQKIFKGDPEWEDSAKELAMKTYELTQFLVNVLNVTDVGSTFKGRVTYHPSCHMTRLLGVKDEPQILLKNIKGVEFIELPHAHDCCGFGGTFAVKNSDISREMVKEKSQHVIETGAEYLVGGDMACLMNIGGRMQREGKDVRVIHITEILNTVN</sequence>
<dbReference type="PANTHER" id="PTHR30296">
    <property type="entry name" value="UNCHARACTERIZED PROTEIN YKGE"/>
    <property type="match status" value="1"/>
</dbReference>
<feature type="domain" description="Cysteine-rich" evidence="2">
    <location>
        <begin position="3"/>
        <end position="84"/>
    </location>
</feature>
<feature type="domain" description="Cysteine-rich" evidence="2">
    <location>
        <begin position="131"/>
        <end position="215"/>
    </location>
</feature>
<organism evidence="3 4">
    <name type="scientific">Pallidibacillus pasinlerensis</name>
    <dbReference type="NCBI Taxonomy" id="2703818"/>
    <lineage>
        <taxon>Bacteria</taxon>
        <taxon>Bacillati</taxon>
        <taxon>Bacillota</taxon>
        <taxon>Bacilli</taxon>
        <taxon>Bacillales</taxon>
        <taxon>Bacillaceae</taxon>
        <taxon>Pallidibacillus</taxon>
    </lineage>
</organism>
<reference evidence="3 4" key="1">
    <citation type="submission" date="2020-01" db="EMBL/GenBank/DDBJ databases">
        <title>A novel Bacillus sp. from Pasinler.</title>
        <authorList>
            <person name="Adiguzel A."/>
            <person name="Ay H."/>
            <person name="Baltaci M.O."/>
        </authorList>
    </citation>
    <scope>NUCLEOTIDE SEQUENCE [LARGE SCALE GENOMIC DNA]</scope>
    <source>
        <strain evidence="3 4">P1</strain>
    </source>
</reference>
<dbReference type="InterPro" id="IPR022822">
    <property type="entry name" value="LutA"/>
</dbReference>
<evidence type="ECO:0000259" key="2">
    <source>
        <dbReference type="Pfam" id="PF02754"/>
    </source>
</evidence>
<evidence type="ECO:0000313" key="3">
    <source>
        <dbReference type="EMBL" id="NCU18861.1"/>
    </source>
</evidence>
<dbReference type="RefSeq" id="WP_161921689.1">
    <property type="nucleotide sequence ID" value="NZ_JAACYS010000087.1"/>
</dbReference>
<dbReference type="Pfam" id="PF02754">
    <property type="entry name" value="CCG"/>
    <property type="match status" value="2"/>
</dbReference>
<evidence type="ECO:0000256" key="1">
    <source>
        <dbReference type="HAMAP-Rule" id="MF_02105"/>
    </source>
</evidence>
<dbReference type="InterPro" id="IPR004017">
    <property type="entry name" value="Cys_rich_dom"/>
</dbReference>
<comment type="caution">
    <text evidence="3">The sequence shown here is derived from an EMBL/GenBank/DDBJ whole genome shotgun (WGS) entry which is preliminary data.</text>
</comment>
<dbReference type="Proteomes" id="UP000743899">
    <property type="component" value="Unassembled WGS sequence"/>
</dbReference>
<protein>
    <recommendedName>
        <fullName evidence="1">Lactate utilization protein A</fullName>
    </recommendedName>
</protein>
<comment type="function">
    <text evidence="1">Is involved in L-lactate degradation and allows cells to grow with lactate as the sole carbon source.</text>
</comment>
<evidence type="ECO:0000313" key="4">
    <source>
        <dbReference type="Proteomes" id="UP000743899"/>
    </source>
</evidence>
<keyword evidence="4" id="KW-1185">Reference proteome</keyword>
<gene>
    <name evidence="1" type="primary">lutA</name>
    <name evidence="3" type="ORF">GW534_14355</name>
</gene>
<name>A0ABX0A8I2_9BACI</name>
<dbReference type="PANTHER" id="PTHR30296:SF0">
    <property type="entry name" value="LACTATE UTILIZATION PROTEIN A"/>
    <property type="match status" value="1"/>
</dbReference>
<comment type="similarity">
    <text evidence="1">Belongs to the LutA/YkgE family.</text>
</comment>
<dbReference type="EMBL" id="JAACYS010000087">
    <property type="protein sequence ID" value="NCU18861.1"/>
    <property type="molecule type" value="Genomic_DNA"/>
</dbReference>
<dbReference type="HAMAP" id="MF_02105">
    <property type="entry name" value="LutA"/>
    <property type="match status" value="1"/>
</dbReference>
<proteinExistence type="inferred from homology"/>
<accession>A0ABX0A8I2</accession>